<dbReference type="RefSeq" id="WP_408260112.1">
    <property type="nucleotide sequence ID" value="NZ_JAQQCK010000003.1"/>
</dbReference>
<keyword evidence="1" id="KW-1133">Transmembrane helix</keyword>
<proteinExistence type="predicted"/>
<feature type="transmembrane region" description="Helical" evidence="1">
    <location>
        <begin position="38"/>
        <end position="57"/>
    </location>
</feature>
<dbReference type="InterPro" id="IPR000620">
    <property type="entry name" value="EamA_dom"/>
</dbReference>
<evidence type="ECO:0000259" key="2">
    <source>
        <dbReference type="Pfam" id="PF00892"/>
    </source>
</evidence>
<organism evidence="3 4">
    <name type="scientific">Paraburkholderia phytofirmans</name>
    <dbReference type="NCBI Taxonomy" id="261302"/>
    <lineage>
        <taxon>Bacteria</taxon>
        <taxon>Pseudomonadati</taxon>
        <taxon>Pseudomonadota</taxon>
        <taxon>Betaproteobacteria</taxon>
        <taxon>Burkholderiales</taxon>
        <taxon>Burkholderiaceae</taxon>
        <taxon>Paraburkholderia</taxon>
    </lineage>
</organism>
<evidence type="ECO:0000313" key="4">
    <source>
        <dbReference type="Proteomes" id="UP001629274"/>
    </source>
</evidence>
<feature type="transmembrane region" description="Helical" evidence="1">
    <location>
        <begin position="155"/>
        <end position="173"/>
    </location>
</feature>
<dbReference type="EMBL" id="JAQQDR010000003">
    <property type="protein sequence ID" value="MFM0238300.1"/>
    <property type="molecule type" value="Genomic_DNA"/>
</dbReference>
<feature type="transmembrane region" description="Helical" evidence="1">
    <location>
        <begin position="77"/>
        <end position="102"/>
    </location>
</feature>
<keyword evidence="4" id="KW-1185">Reference proteome</keyword>
<dbReference type="Proteomes" id="UP001629274">
    <property type="component" value="Unassembled WGS sequence"/>
</dbReference>
<keyword evidence="1" id="KW-0812">Transmembrane</keyword>
<protein>
    <submittedName>
        <fullName evidence="3">DMT family transporter</fullName>
    </submittedName>
</protein>
<keyword evidence="1" id="KW-0472">Membrane</keyword>
<feature type="transmembrane region" description="Helical" evidence="1">
    <location>
        <begin position="122"/>
        <end position="143"/>
    </location>
</feature>
<name>A0ABW9BEU1_9BURK</name>
<evidence type="ECO:0000313" key="3">
    <source>
        <dbReference type="EMBL" id="MFM0238300.1"/>
    </source>
</evidence>
<sequence length="329" mass="35134">MQRGVAYGVMAGALWGMVFLVPRVLPDFSPLLLSAGRYTMYGIVSLAAALPMARALVKRLTREDLGALVKLALAGNLLYYLLLTAAVHLIGIAPASLIVGVLPVTVTLLGRRDHGAVPLARLAWPLAMVMAGIVCINIDVFTVADSTPVSVLTKLIGLACAVGALGCWTWFAVENARYLQRQTHFSGNEWSVLWGVVTGALGAALWLVIAVLPAGGPQGELADGRWHTFWMLNLGLAIGASWLGNGLWNAASKRLPLTLSGQMIVFETLFALLYAFIYDQRLPRPLELAAILLLVAGVCWSVRQHADDDSAGAAPAGVKLKKKPQVSTY</sequence>
<comment type="caution">
    <text evidence="3">The sequence shown here is derived from an EMBL/GenBank/DDBJ whole genome shotgun (WGS) entry which is preliminary data.</text>
</comment>
<feature type="transmembrane region" description="Helical" evidence="1">
    <location>
        <begin position="7"/>
        <end position="26"/>
    </location>
</feature>
<feature type="transmembrane region" description="Helical" evidence="1">
    <location>
        <begin position="193"/>
        <end position="216"/>
    </location>
</feature>
<dbReference type="Pfam" id="PF00892">
    <property type="entry name" value="EamA"/>
    <property type="match status" value="1"/>
</dbReference>
<reference evidence="3 4" key="1">
    <citation type="journal article" date="2024" name="Chem. Sci.">
        <title>Discovery of megapolipeptins by genome mining of a Burkholderiales bacteria collection.</title>
        <authorList>
            <person name="Paulo B.S."/>
            <person name="Recchia M.J.J."/>
            <person name="Lee S."/>
            <person name="Fergusson C.H."/>
            <person name="Romanowski S.B."/>
            <person name="Hernandez A."/>
            <person name="Krull N."/>
            <person name="Liu D.Y."/>
            <person name="Cavanagh H."/>
            <person name="Bos A."/>
            <person name="Gray C.A."/>
            <person name="Murphy B.T."/>
            <person name="Linington R.G."/>
            <person name="Eustaquio A.S."/>
        </authorList>
    </citation>
    <scope>NUCLEOTIDE SEQUENCE [LARGE SCALE GENOMIC DNA]</scope>
    <source>
        <strain evidence="3 4">RL17-351-BIE-A</strain>
    </source>
</reference>
<dbReference type="SUPFAM" id="SSF103481">
    <property type="entry name" value="Multidrug resistance efflux transporter EmrE"/>
    <property type="match status" value="2"/>
</dbReference>
<feature type="transmembrane region" description="Helical" evidence="1">
    <location>
        <begin position="228"/>
        <end position="248"/>
    </location>
</feature>
<evidence type="ECO:0000256" key="1">
    <source>
        <dbReference type="SAM" id="Phobius"/>
    </source>
</evidence>
<feature type="transmembrane region" description="Helical" evidence="1">
    <location>
        <begin position="260"/>
        <end position="278"/>
    </location>
</feature>
<dbReference type="InterPro" id="IPR037185">
    <property type="entry name" value="EmrE-like"/>
</dbReference>
<gene>
    <name evidence="3" type="ORF">PQR03_09190</name>
</gene>
<accession>A0ABW9BEU1</accession>
<feature type="domain" description="EamA" evidence="2">
    <location>
        <begin position="3"/>
        <end position="137"/>
    </location>
</feature>